<sequence>MMPPWDIAERPAASAIGDVVFPLVTTPPFPHLHGMTSRRKRDKLKEWLSGFFSLKDEIHYMPDGPQRHSRQRSFISHSQDVALHNTTMTVVEGDQYTVTYVQGNRNLMPQIMKLLSDHIIIGAAHDDSARVPPPRCHPGTRIKLIARITAWFNDEARPELLLWITGPAGVGKSAVVQTFAEYLVEAKLLGASIFCSRPNKRNNPYRIFITIAYQVAVRIGEYREFIVERLSLDPQLLNRDMATQFKTFIFEPFVEKKIGAGGKRWGILLDGLDELEGEDAQCDIIRLISTFAHEHRDAPLVWIIASRPEPHICNTFNDAADLSHWSEYIPIDSTEACNDVERFLRSSFAMTRRRFRQCVPRDWPSDIEFLKLTAAASGLFVYAEVVMQFIRDPDNADPVSQFDIVLLVIDRSGAIPTKENPFVQLDALYHEIMSSISPKLWPTTKRLLGLLIYIGNPSSYAPVQLGTPRGISILFGLTRHVIYACLLKCHSTVRVPGWKVAHKEKLTILHASFADYLKDSSRSGEFHVGDKHAKEDMLCSLLGVWNMCSGDNINTASVESTWHRYCLKLDDKTLSRAITKFHATLFYDMVFCLRQWIWVLMRLPTEAPTLRAQLHQVHMIKLCYYFDAYNLRDFVDALVNHKSGANAIGLLREVQLKELHLGHLDWKDMSPAHVRHGKGSKTSKGSEFILHRPRSSAVLKTFISELESIQERSSEIKVIIFGGIPEGRVAAFCLSLTSEPGDSKSEDFTYYVIPYPQEV</sequence>
<name>A0A8H7F495_AGABI</name>
<evidence type="ECO:0000313" key="3">
    <source>
        <dbReference type="EMBL" id="KAF7776502.1"/>
    </source>
</evidence>
<organism evidence="3 4">
    <name type="scientific">Agaricus bisporus var. burnettii</name>
    <dbReference type="NCBI Taxonomy" id="192524"/>
    <lineage>
        <taxon>Eukaryota</taxon>
        <taxon>Fungi</taxon>
        <taxon>Dikarya</taxon>
        <taxon>Basidiomycota</taxon>
        <taxon>Agaricomycotina</taxon>
        <taxon>Agaricomycetes</taxon>
        <taxon>Agaricomycetidae</taxon>
        <taxon>Agaricales</taxon>
        <taxon>Agaricineae</taxon>
        <taxon>Agaricaceae</taxon>
        <taxon>Agaricus</taxon>
    </lineage>
</organism>
<accession>A0A8H7F495</accession>
<evidence type="ECO:0000259" key="2">
    <source>
        <dbReference type="Pfam" id="PF24883"/>
    </source>
</evidence>
<dbReference type="InterPro" id="IPR056884">
    <property type="entry name" value="NPHP3-like_N"/>
</dbReference>
<feature type="domain" description="Nephrocystin 3-like N-terminal" evidence="2">
    <location>
        <begin position="148"/>
        <end position="307"/>
    </location>
</feature>
<dbReference type="PANTHER" id="PTHR10039:SF17">
    <property type="entry name" value="FUNGAL STAND N-TERMINAL GOODBYE DOMAIN-CONTAINING PROTEIN-RELATED"/>
    <property type="match status" value="1"/>
</dbReference>
<protein>
    <recommendedName>
        <fullName evidence="2">Nephrocystin 3-like N-terminal domain-containing protein</fullName>
    </recommendedName>
</protein>
<dbReference type="InterPro" id="IPR027417">
    <property type="entry name" value="P-loop_NTPase"/>
</dbReference>
<dbReference type="AlphaFoldDB" id="A0A8H7F495"/>
<keyword evidence="1" id="KW-0677">Repeat</keyword>
<gene>
    <name evidence="3" type="ORF">Agabi119p4_4895</name>
</gene>
<reference evidence="3 4" key="1">
    <citation type="journal article" name="Sci. Rep.">
        <title>Telomere-to-telomere assembled and centromere annotated genomes of the two main subspecies of the button mushroom Agaricus bisporus reveal especially polymorphic chromosome ends.</title>
        <authorList>
            <person name="Sonnenberg A.S.M."/>
            <person name="Sedaghat-Telgerd N."/>
            <person name="Lavrijssen B."/>
            <person name="Ohm R.A."/>
            <person name="Hendrickx P.M."/>
            <person name="Scholtmeijer K."/>
            <person name="Baars J.J.P."/>
            <person name="van Peer A."/>
        </authorList>
    </citation>
    <scope>NUCLEOTIDE SEQUENCE [LARGE SCALE GENOMIC DNA]</scope>
    <source>
        <strain evidence="3 4">H119_p4</strain>
    </source>
</reference>
<dbReference type="Gene3D" id="3.40.50.300">
    <property type="entry name" value="P-loop containing nucleotide triphosphate hydrolases"/>
    <property type="match status" value="1"/>
</dbReference>
<dbReference type="Proteomes" id="UP000629468">
    <property type="component" value="Unassembled WGS sequence"/>
</dbReference>
<evidence type="ECO:0000313" key="4">
    <source>
        <dbReference type="Proteomes" id="UP000629468"/>
    </source>
</evidence>
<dbReference type="Pfam" id="PF24883">
    <property type="entry name" value="NPHP3_N"/>
    <property type="match status" value="1"/>
</dbReference>
<dbReference type="SUPFAM" id="SSF52540">
    <property type="entry name" value="P-loop containing nucleoside triphosphate hydrolases"/>
    <property type="match status" value="1"/>
</dbReference>
<evidence type="ECO:0000256" key="1">
    <source>
        <dbReference type="ARBA" id="ARBA00022737"/>
    </source>
</evidence>
<dbReference type="PANTHER" id="PTHR10039">
    <property type="entry name" value="AMELOGENIN"/>
    <property type="match status" value="1"/>
</dbReference>
<proteinExistence type="predicted"/>
<comment type="caution">
    <text evidence="3">The sequence shown here is derived from an EMBL/GenBank/DDBJ whole genome shotgun (WGS) entry which is preliminary data.</text>
</comment>
<dbReference type="EMBL" id="JABXXO010000006">
    <property type="protein sequence ID" value="KAF7776502.1"/>
    <property type="molecule type" value="Genomic_DNA"/>
</dbReference>